<dbReference type="Pfam" id="PF00563">
    <property type="entry name" value="EAL"/>
    <property type="match status" value="1"/>
</dbReference>
<dbReference type="SUPFAM" id="SSF52172">
    <property type="entry name" value="CheY-like"/>
    <property type="match status" value="1"/>
</dbReference>
<reference evidence="5 6" key="1">
    <citation type="journal article" date="2013" name="Genome Announc.">
        <title>Draft Genome Sequence of Strain JLT2015T, Belonging to the Family Sphingomonadaceae of the Alphaproteobacteria.</title>
        <authorList>
            <person name="Tang K."/>
            <person name="Liu K."/>
            <person name="Li S."/>
            <person name="Jiao N."/>
        </authorList>
    </citation>
    <scope>NUCLEOTIDE SEQUENCE [LARGE SCALE GENOMIC DNA]</scope>
    <source>
        <strain evidence="5 6">JLT2015</strain>
    </source>
</reference>
<evidence type="ECO:0000259" key="4">
    <source>
        <dbReference type="PROSITE" id="PS50887"/>
    </source>
</evidence>
<dbReference type="CDD" id="cd01948">
    <property type="entry name" value="EAL"/>
    <property type="match status" value="1"/>
</dbReference>
<feature type="domain" description="EAL" evidence="3">
    <location>
        <begin position="433"/>
        <end position="686"/>
    </location>
</feature>
<dbReference type="SUPFAM" id="SSF55073">
    <property type="entry name" value="Nucleotide cyclase"/>
    <property type="match status" value="1"/>
</dbReference>
<organism evidence="5 6">
    <name type="scientific">Pacificimonas flava</name>
    <dbReference type="NCBI Taxonomy" id="1234595"/>
    <lineage>
        <taxon>Bacteria</taxon>
        <taxon>Pseudomonadati</taxon>
        <taxon>Pseudomonadota</taxon>
        <taxon>Alphaproteobacteria</taxon>
        <taxon>Sphingomonadales</taxon>
        <taxon>Sphingosinicellaceae</taxon>
        <taxon>Pacificimonas</taxon>
    </lineage>
</organism>
<dbReference type="RefSeq" id="WP_008599610.1">
    <property type="nucleotide sequence ID" value="NZ_AMRV01000001.1"/>
</dbReference>
<dbReference type="GO" id="GO:0071111">
    <property type="term" value="F:cyclic-guanylate-specific phosphodiesterase activity"/>
    <property type="evidence" value="ECO:0007669"/>
    <property type="project" value="InterPro"/>
</dbReference>
<dbReference type="SMART" id="SM00267">
    <property type="entry name" value="GGDEF"/>
    <property type="match status" value="1"/>
</dbReference>
<gene>
    <name evidence="5" type="ORF">C725_0223</name>
</gene>
<dbReference type="PANTHER" id="PTHR33121">
    <property type="entry name" value="CYCLIC DI-GMP PHOSPHODIESTERASE PDEF"/>
    <property type="match status" value="1"/>
</dbReference>
<dbReference type="InterPro" id="IPR035919">
    <property type="entry name" value="EAL_sf"/>
</dbReference>
<dbReference type="SUPFAM" id="SSF141868">
    <property type="entry name" value="EAL domain-like"/>
    <property type="match status" value="1"/>
</dbReference>
<evidence type="ECO:0000313" key="6">
    <source>
        <dbReference type="Proteomes" id="UP000011717"/>
    </source>
</evidence>
<dbReference type="Pfam" id="PF00990">
    <property type="entry name" value="GGDEF"/>
    <property type="match status" value="1"/>
</dbReference>
<dbReference type="InterPro" id="IPR000160">
    <property type="entry name" value="GGDEF_dom"/>
</dbReference>
<dbReference type="EMBL" id="AMRV01000001">
    <property type="protein sequence ID" value="EMD84293.1"/>
    <property type="molecule type" value="Genomic_DNA"/>
</dbReference>
<dbReference type="AlphaFoldDB" id="M2U8I5"/>
<dbReference type="Proteomes" id="UP000011717">
    <property type="component" value="Unassembled WGS sequence"/>
</dbReference>
<dbReference type="PROSITE" id="PS50887">
    <property type="entry name" value="GGDEF"/>
    <property type="match status" value="1"/>
</dbReference>
<accession>M2U8I5</accession>
<evidence type="ECO:0000313" key="5">
    <source>
        <dbReference type="EMBL" id="EMD84293.1"/>
    </source>
</evidence>
<dbReference type="InterPro" id="IPR050706">
    <property type="entry name" value="Cyclic-di-GMP_PDE-like"/>
</dbReference>
<dbReference type="InterPro" id="IPR029787">
    <property type="entry name" value="Nucleotide_cyclase"/>
</dbReference>
<evidence type="ECO:0000256" key="1">
    <source>
        <dbReference type="PROSITE-ProRule" id="PRU00169"/>
    </source>
</evidence>
<evidence type="ECO:0000259" key="3">
    <source>
        <dbReference type="PROSITE" id="PS50883"/>
    </source>
</evidence>
<dbReference type="OrthoDB" id="9814202at2"/>
<dbReference type="SMART" id="SM00052">
    <property type="entry name" value="EAL"/>
    <property type="match status" value="1"/>
</dbReference>
<dbReference type="PROSITE" id="PS50883">
    <property type="entry name" value="EAL"/>
    <property type="match status" value="1"/>
</dbReference>
<dbReference type="GO" id="GO:0000160">
    <property type="term" value="P:phosphorelay signal transduction system"/>
    <property type="evidence" value="ECO:0007669"/>
    <property type="project" value="InterPro"/>
</dbReference>
<dbReference type="Gene3D" id="3.30.70.270">
    <property type="match status" value="1"/>
</dbReference>
<dbReference type="Gene3D" id="3.20.20.450">
    <property type="entry name" value="EAL domain"/>
    <property type="match status" value="1"/>
</dbReference>
<sequence>MNRTPILLLSPRYQREARANLEQVGRDVRIVAANEDPVRVYRNASAFIAIVDARGALELGLEHTRALSSLVLERRGGLLVLLSRNDAKALPRVFDAGATHYLISPFGPEQLHTALRFVERAIQRMRASGADAAVADIQTQLRRSPRWRWERGDTDLWVSLELAELLGLPTATSRVPLKDLKSFLSAADMLRIRNQLRPLLSARVSGSIDHRMDILGEPHRFIHHVQLLMDEAGETCAVAATIEDVTEAAKQQRVSLHYDALTGLANLNNVRVRLDDILRDGREGGGPAAIAVLIGISRLDQINAAHGREFADNLIQAVARRLKRLVEERNLTQVIAARLGGAEFAIVFSAPTTLNQAVFFSQLAAKIFDRPFIVEGKAIHLACRIGIAPSEPAMQAADELLHIASSALAAAKELGPNAFQVYLSEHEDDAVRLANLEQTVRDVSRARQLDIRYQPQVDVATNAIAGVEALVRMEHPIYGTLPAETLLATAERGEFGIEFGRNIMRQACAEATQWPEEMAKVRLSVNVTAADMRDPEFVSGLVDILEETGFPSNRLTLEITEGGLVEDLARTAGMLDVLKERRICVAIDDFGTGYSSLAYLKSLPLDFLKIDKTIAADIVGESRDKIIVRGVVDMARSLDMTVIAEGVETEAQLELLIREGCNWYQGFLCAGALSSSELPQFFRQWAGGRSAREAVHA</sequence>
<dbReference type="InterPro" id="IPR001633">
    <property type="entry name" value="EAL_dom"/>
</dbReference>
<dbReference type="Gene3D" id="3.40.50.2300">
    <property type="match status" value="1"/>
</dbReference>
<comment type="caution">
    <text evidence="5">The sequence shown here is derived from an EMBL/GenBank/DDBJ whole genome shotgun (WGS) entry which is preliminary data.</text>
</comment>
<name>M2U8I5_9SPHN</name>
<dbReference type="NCBIfam" id="TIGR00254">
    <property type="entry name" value="GGDEF"/>
    <property type="match status" value="1"/>
</dbReference>
<keyword evidence="6" id="KW-1185">Reference proteome</keyword>
<feature type="modified residue" description="4-aspartylphosphate" evidence="1">
    <location>
        <position position="52"/>
    </location>
</feature>
<dbReference type="InterPro" id="IPR001789">
    <property type="entry name" value="Sig_transdc_resp-reg_receiver"/>
</dbReference>
<dbReference type="CDD" id="cd01949">
    <property type="entry name" value="GGDEF"/>
    <property type="match status" value="1"/>
</dbReference>
<feature type="domain" description="Response regulatory" evidence="2">
    <location>
        <begin position="3"/>
        <end position="119"/>
    </location>
</feature>
<dbReference type="PROSITE" id="PS50110">
    <property type="entry name" value="RESPONSE_REGULATORY"/>
    <property type="match status" value="1"/>
</dbReference>
<dbReference type="PANTHER" id="PTHR33121:SF71">
    <property type="entry name" value="OXYGEN SENSOR PROTEIN DOSP"/>
    <property type="match status" value="1"/>
</dbReference>
<feature type="domain" description="GGDEF" evidence="4">
    <location>
        <begin position="287"/>
        <end position="424"/>
    </location>
</feature>
<dbReference type="InterPro" id="IPR011006">
    <property type="entry name" value="CheY-like_superfamily"/>
</dbReference>
<dbReference type="InterPro" id="IPR043128">
    <property type="entry name" value="Rev_trsase/Diguanyl_cyclase"/>
</dbReference>
<protein>
    <submittedName>
        <fullName evidence="5">Diguanylate cyclase/phosphodiesterase</fullName>
    </submittedName>
</protein>
<keyword evidence="1" id="KW-0597">Phosphoprotein</keyword>
<proteinExistence type="predicted"/>
<evidence type="ECO:0000259" key="2">
    <source>
        <dbReference type="PROSITE" id="PS50110"/>
    </source>
</evidence>